<evidence type="ECO:0000313" key="3">
    <source>
        <dbReference type="Proteomes" id="UP001057381"/>
    </source>
</evidence>
<keyword evidence="1" id="KW-0812">Transmembrane</keyword>
<accession>A0A9Q9BQM9</accession>
<protein>
    <submittedName>
        <fullName evidence="2">Uncharacterized protein</fullName>
    </submittedName>
</protein>
<dbReference type="AlphaFoldDB" id="A0A9Q9BQM9"/>
<organism evidence="2 3">
    <name type="scientific">Macrococcus equipercicus</name>
    <dbReference type="NCBI Taxonomy" id="69967"/>
    <lineage>
        <taxon>Bacteria</taxon>
        <taxon>Bacillati</taxon>
        <taxon>Bacillota</taxon>
        <taxon>Bacilli</taxon>
        <taxon>Bacillales</taxon>
        <taxon>Staphylococcaceae</taxon>
        <taxon>Macrococcus</taxon>
    </lineage>
</organism>
<keyword evidence="1" id="KW-1133">Transmembrane helix</keyword>
<feature type="transmembrane region" description="Helical" evidence="1">
    <location>
        <begin position="12"/>
        <end position="36"/>
    </location>
</feature>
<dbReference type="RefSeq" id="WP_254250031.1">
    <property type="nucleotide sequence ID" value="NZ_CP073809.1"/>
</dbReference>
<feature type="transmembrane region" description="Helical" evidence="1">
    <location>
        <begin position="141"/>
        <end position="161"/>
    </location>
</feature>
<evidence type="ECO:0000256" key="1">
    <source>
        <dbReference type="SAM" id="Phobius"/>
    </source>
</evidence>
<gene>
    <name evidence="2" type="ORF">KFV11_00510</name>
</gene>
<dbReference type="EMBL" id="CP073809">
    <property type="protein sequence ID" value="UTH13891.1"/>
    <property type="molecule type" value="Genomic_DNA"/>
</dbReference>
<evidence type="ECO:0000313" key="2">
    <source>
        <dbReference type="EMBL" id="UTH13891.1"/>
    </source>
</evidence>
<reference evidence="2" key="1">
    <citation type="submission" date="2021-04" db="EMBL/GenBank/DDBJ databases">
        <title>Complete Genome Sequences of Macrococcus spp. from dog and cattle.</title>
        <authorList>
            <person name="Schwendener S."/>
            <person name="Perreten V."/>
        </authorList>
    </citation>
    <scope>NUCLEOTIDE SEQUENCE</scope>
    <source>
        <strain evidence="2">Epi0143-OL</strain>
    </source>
</reference>
<feature type="transmembrane region" description="Helical" evidence="1">
    <location>
        <begin position="56"/>
        <end position="79"/>
    </location>
</feature>
<sequence length="168" mass="19617">MNENKIRFYYPLVQFVSILFLALLIIPISLVTEFNINDQETLFSINVDFFKYGIDFSVIMLIALVLNLIFLIVMIYYFIKIKKQHKHLNLLNNIFPEINDNDEGLSFVTYQSLKAVYSFIGLALPIMVGIILFLPDNFVTKSLFLTLLMFIAAASYFIYFLKTRQLLK</sequence>
<name>A0A9Q9BQM9_9STAP</name>
<dbReference type="Proteomes" id="UP001057381">
    <property type="component" value="Chromosome"/>
</dbReference>
<proteinExistence type="predicted"/>
<feature type="transmembrane region" description="Helical" evidence="1">
    <location>
        <begin position="115"/>
        <end position="135"/>
    </location>
</feature>
<keyword evidence="1" id="KW-0472">Membrane</keyword>
<dbReference type="KEGG" id="mequ:KFV11_00510"/>